<gene>
    <name evidence="1" type="ORF">CN585_29305</name>
</gene>
<organism evidence="1 2">
    <name type="scientific">Bacillus toyonensis</name>
    <dbReference type="NCBI Taxonomy" id="155322"/>
    <lineage>
        <taxon>Bacteria</taxon>
        <taxon>Bacillati</taxon>
        <taxon>Bacillota</taxon>
        <taxon>Bacilli</taxon>
        <taxon>Bacillales</taxon>
        <taxon>Bacillaceae</taxon>
        <taxon>Bacillus</taxon>
        <taxon>Bacillus cereus group</taxon>
    </lineage>
</organism>
<reference evidence="1 2" key="1">
    <citation type="submission" date="2017-09" db="EMBL/GenBank/DDBJ databases">
        <title>Large-scale bioinformatics analysis of Bacillus genomes uncovers conserved roles of natural products in bacterial physiology.</title>
        <authorList>
            <consortium name="Agbiome Team Llc"/>
            <person name="Bleich R.M."/>
            <person name="Grubbs K.J."/>
            <person name="Santa Maria K.C."/>
            <person name="Allen S.E."/>
            <person name="Farag S."/>
            <person name="Shank E.A."/>
            <person name="Bowers A."/>
        </authorList>
    </citation>
    <scope>NUCLEOTIDE SEQUENCE [LARGE SCALE GENOMIC DNA]</scope>
    <source>
        <strain evidence="1 2">AFS021349</strain>
    </source>
</reference>
<dbReference type="EMBL" id="NUBY01000300">
    <property type="protein sequence ID" value="PEP88624.1"/>
    <property type="molecule type" value="Genomic_DNA"/>
</dbReference>
<dbReference type="Proteomes" id="UP000220841">
    <property type="component" value="Unassembled WGS sequence"/>
</dbReference>
<comment type="caution">
    <text evidence="1">The sequence shown here is derived from an EMBL/GenBank/DDBJ whole genome shotgun (WGS) entry which is preliminary data.</text>
</comment>
<accession>A0A2A8H730</accession>
<evidence type="ECO:0000313" key="1">
    <source>
        <dbReference type="EMBL" id="PEP88624.1"/>
    </source>
</evidence>
<protein>
    <submittedName>
        <fullName evidence="1">Uncharacterized protein</fullName>
    </submittedName>
</protein>
<sequence>MEQAKGKRIDVRGINIIVHINGGVTHAHQVNISYHPGVDFLHFAQKDIVRFKSCFIRNNLIKKA</sequence>
<dbReference type="RefSeq" id="WP_098228126.1">
    <property type="nucleotide sequence ID" value="NZ_NUBY01000300.1"/>
</dbReference>
<evidence type="ECO:0000313" key="2">
    <source>
        <dbReference type="Proteomes" id="UP000220841"/>
    </source>
</evidence>
<name>A0A2A8H730_9BACI</name>
<dbReference type="AlphaFoldDB" id="A0A2A8H730"/>
<proteinExistence type="predicted"/>